<accession>A0ABD3GVA8</accession>
<dbReference type="Proteomes" id="UP001633002">
    <property type="component" value="Unassembled WGS sequence"/>
</dbReference>
<dbReference type="EMBL" id="JBJQOH010000006">
    <property type="protein sequence ID" value="KAL3682868.1"/>
    <property type="molecule type" value="Genomic_DNA"/>
</dbReference>
<evidence type="ECO:0000313" key="2">
    <source>
        <dbReference type="EMBL" id="KAL3682868.1"/>
    </source>
</evidence>
<sequence>MATLQLMMSLSDCSSAITTSMKGYRFEGGPDYVRDWRFLGFLNKVQKGGAPVSKPPGLSKANSQSAESESLSSRLASAGQRVEKAWSSVNFPVVVPRSKSGETLHYTIALLCQKGGRALRLTDCSCNALWLTAPVLSDDELYVTSPRRRGKQVIDPGESKNSASVKFTDAVLGC</sequence>
<organism evidence="2 3">
    <name type="scientific">Riccia sorocarpa</name>
    <dbReference type="NCBI Taxonomy" id="122646"/>
    <lineage>
        <taxon>Eukaryota</taxon>
        <taxon>Viridiplantae</taxon>
        <taxon>Streptophyta</taxon>
        <taxon>Embryophyta</taxon>
        <taxon>Marchantiophyta</taxon>
        <taxon>Marchantiopsida</taxon>
        <taxon>Marchantiidae</taxon>
        <taxon>Marchantiales</taxon>
        <taxon>Ricciaceae</taxon>
        <taxon>Riccia</taxon>
    </lineage>
</organism>
<evidence type="ECO:0000256" key="1">
    <source>
        <dbReference type="SAM" id="MobiDB-lite"/>
    </source>
</evidence>
<name>A0ABD3GVA8_9MARC</name>
<protein>
    <submittedName>
        <fullName evidence="2">Uncharacterized protein</fullName>
    </submittedName>
</protein>
<comment type="caution">
    <text evidence="2">The sequence shown here is derived from an EMBL/GenBank/DDBJ whole genome shotgun (WGS) entry which is preliminary data.</text>
</comment>
<reference evidence="2 3" key="1">
    <citation type="submission" date="2024-09" db="EMBL/GenBank/DDBJ databases">
        <title>Chromosome-scale assembly of Riccia sorocarpa.</title>
        <authorList>
            <person name="Paukszto L."/>
        </authorList>
    </citation>
    <scope>NUCLEOTIDE SEQUENCE [LARGE SCALE GENOMIC DNA]</scope>
    <source>
        <strain evidence="2">LP-2024</strain>
        <tissue evidence="2">Aerial parts of the thallus</tissue>
    </source>
</reference>
<gene>
    <name evidence="2" type="ORF">R1sor_000890</name>
</gene>
<feature type="compositionally biased region" description="Low complexity" evidence="1">
    <location>
        <begin position="61"/>
        <end position="73"/>
    </location>
</feature>
<evidence type="ECO:0000313" key="3">
    <source>
        <dbReference type="Proteomes" id="UP001633002"/>
    </source>
</evidence>
<feature type="region of interest" description="Disordered" evidence="1">
    <location>
        <begin position="48"/>
        <end position="73"/>
    </location>
</feature>
<keyword evidence="3" id="KW-1185">Reference proteome</keyword>
<proteinExistence type="predicted"/>
<dbReference type="AlphaFoldDB" id="A0ABD3GVA8"/>